<proteinExistence type="predicted"/>
<comment type="caution">
    <text evidence="2">The sequence shown here is derived from an EMBL/GenBank/DDBJ whole genome shotgun (WGS) entry which is preliminary data.</text>
</comment>
<feature type="domain" description="Glycosyltransferase subfamily 4-like N-terminal" evidence="1">
    <location>
        <begin position="42"/>
        <end position="228"/>
    </location>
</feature>
<dbReference type="EMBL" id="JACJVJ010000002">
    <property type="protein sequence ID" value="MBC2777794.1"/>
    <property type="molecule type" value="Genomic_DNA"/>
</dbReference>
<name>A0A842I1Y8_9SPHN</name>
<dbReference type="PANTHER" id="PTHR12526">
    <property type="entry name" value="GLYCOSYLTRANSFERASE"/>
    <property type="match status" value="1"/>
</dbReference>
<dbReference type="RefSeq" id="WP_185801108.1">
    <property type="nucleotide sequence ID" value="NZ_JACJVJ010000002.1"/>
</dbReference>
<dbReference type="Proteomes" id="UP000564378">
    <property type="component" value="Unassembled WGS sequence"/>
</dbReference>
<keyword evidence="2" id="KW-0808">Transferase</keyword>
<sequence length="891" mass="98737">MQTDAFDILEFPSLAAFTSDMPHAGLRVLIATEEIIGPVRNGGIASTYYHLARGLVAKGHEVTVLCLKGPVVENETPEHWIAHYRTFGIDLVYLRQLDENIAAASGKWQGRWLAFYRWLKANDRFDVVHSSEWRGGAFYALQAKRLGLAFQDTLFIMKASSPHVWNRHYQMRPIEKHDLVVASFAEQKCVEWADMVVGGSAHLLSFMGHIGYTLPEGRTYVQPNIVDFSEVLVEDRRPKRTTGDIVKARELVFFGRLEPRKGLDLFVHAVDMLVAENMAIERVTFLGKEGEKILKQTKSLDFIQEHAARWPFPVDIVTDLNQPEALSLMCSRDMIAVMPSLIENSTMAVYEALVHHIPFVATAVGGTPELIAPEYRAATLVGPNVQELSVRLSTVLEGGQVIAGPSFENGANLETWYGFHHFLADKGVADWSVPLSEAIEEQSIACISVPSSPVELARIVHSLDVQPDTVETVICIAFPPADADQGLIRDAAAKGARIIQASGCSIGECFNRAYAETDSAICIFAGTDGIALSPAFFEAVGRALTARPDDFVTSLFRFASEDTAIDTLFAPLGGDPATQTLTRDAYGVELVAGTRKAFKDAGLFEPYRVSAGTIFEFLGRIAAEGRELFAIPEPLFEFSGNYDAITRAEAHSDYLIRKTMLQTTDLAVRKLLLMGVGNMERQKQKNAGPLVMAGAHRKAGSIAWLTNVERQGRLDETVPYNHSIFLGFERERNILRIAVRHTGALVVLLNNEVLRSDESFDSREELEILEFPVLDFLETRPKAHLRIELINENIKAAGVAIQRLEENIHYLSSHRPIYWGSDFDAILEIVESLRAERLRKKALARNGNGATAIKSSTGKRGITEPTVTIDPGAMGLLGRVRRRLGMRFRPD</sequence>
<evidence type="ECO:0000259" key="1">
    <source>
        <dbReference type="Pfam" id="PF13439"/>
    </source>
</evidence>
<evidence type="ECO:0000313" key="3">
    <source>
        <dbReference type="Proteomes" id="UP000564378"/>
    </source>
</evidence>
<dbReference type="PANTHER" id="PTHR12526:SF636">
    <property type="entry name" value="BLL3647 PROTEIN"/>
    <property type="match status" value="1"/>
</dbReference>
<accession>A0A842I1Y8</accession>
<dbReference type="SUPFAM" id="SSF53756">
    <property type="entry name" value="UDP-Glycosyltransferase/glycogen phosphorylase"/>
    <property type="match status" value="1"/>
</dbReference>
<reference evidence="2 3" key="1">
    <citation type="submission" date="2020-08" db="EMBL/GenBank/DDBJ databases">
        <title>Draft genome sequence of Parasphingopyxis sp. GrpM-11.</title>
        <authorList>
            <person name="Oh J."/>
            <person name="Roh D.-H."/>
        </authorList>
    </citation>
    <scope>NUCLEOTIDE SEQUENCE [LARGE SCALE GENOMIC DNA]</scope>
    <source>
        <strain evidence="2 3">GrpM-11</strain>
    </source>
</reference>
<dbReference type="AlphaFoldDB" id="A0A842I1Y8"/>
<evidence type="ECO:0000313" key="2">
    <source>
        <dbReference type="EMBL" id="MBC2777794.1"/>
    </source>
</evidence>
<gene>
    <name evidence="2" type="ORF">H6P80_09190</name>
</gene>
<dbReference type="InterPro" id="IPR028098">
    <property type="entry name" value="Glyco_trans_4-like_N"/>
</dbReference>
<dbReference type="Pfam" id="PF13692">
    <property type="entry name" value="Glyco_trans_1_4"/>
    <property type="match status" value="1"/>
</dbReference>
<keyword evidence="3" id="KW-1185">Reference proteome</keyword>
<protein>
    <submittedName>
        <fullName evidence="2">Glycosyltransferase family 4 protein</fullName>
    </submittedName>
</protein>
<dbReference type="CDD" id="cd03801">
    <property type="entry name" value="GT4_PimA-like"/>
    <property type="match status" value="1"/>
</dbReference>
<dbReference type="Gene3D" id="3.40.50.2000">
    <property type="entry name" value="Glycogen Phosphorylase B"/>
    <property type="match status" value="2"/>
</dbReference>
<organism evidence="2 3">
    <name type="scientific">Parasphingopyxis marina</name>
    <dbReference type="NCBI Taxonomy" id="2761622"/>
    <lineage>
        <taxon>Bacteria</taxon>
        <taxon>Pseudomonadati</taxon>
        <taxon>Pseudomonadota</taxon>
        <taxon>Alphaproteobacteria</taxon>
        <taxon>Sphingomonadales</taxon>
        <taxon>Sphingomonadaceae</taxon>
        <taxon>Parasphingopyxis</taxon>
    </lineage>
</organism>
<dbReference type="Pfam" id="PF13439">
    <property type="entry name" value="Glyco_transf_4"/>
    <property type="match status" value="1"/>
</dbReference>
<dbReference type="GO" id="GO:0016757">
    <property type="term" value="F:glycosyltransferase activity"/>
    <property type="evidence" value="ECO:0007669"/>
    <property type="project" value="UniProtKB-ARBA"/>
</dbReference>